<name>A0ABV9ZMU9_9PSEU</name>
<dbReference type="Proteomes" id="UP001596175">
    <property type="component" value="Unassembled WGS sequence"/>
</dbReference>
<dbReference type="RefSeq" id="WP_378023942.1">
    <property type="nucleotide sequence ID" value="NZ_JBHSKG010000018.1"/>
</dbReference>
<sequence length="50" mass="5347">MQRVVGLIALALVLFWIIDSPATAAATVTNILAILVSFAESLVLFVQSLF</sequence>
<keyword evidence="2" id="KW-1185">Reference proteome</keyword>
<evidence type="ECO:0000313" key="1">
    <source>
        <dbReference type="EMBL" id="MFC5141801.1"/>
    </source>
</evidence>
<proteinExistence type="predicted"/>
<protein>
    <submittedName>
        <fullName evidence="1">Uncharacterized protein</fullName>
    </submittedName>
</protein>
<evidence type="ECO:0000313" key="2">
    <source>
        <dbReference type="Proteomes" id="UP001596175"/>
    </source>
</evidence>
<dbReference type="EMBL" id="JBHSKG010000018">
    <property type="protein sequence ID" value="MFC5141801.1"/>
    <property type="molecule type" value="Genomic_DNA"/>
</dbReference>
<comment type="caution">
    <text evidence="1">The sequence shown here is derived from an EMBL/GenBank/DDBJ whole genome shotgun (WGS) entry which is preliminary data.</text>
</comment>
<reference evidence="2" key="1">
    <citation type="journal article" date="2019" name="Int. J. Syst. Evol. Microbiol.">
        <title>The Global Catalogue of Microorganisms (GCM) 10K type strain sequencing project: providing services to taxonomists for standard genome sequencing and annotation.</title>
        <authorList>
            <consortium name="The Broad Institute Genomics Platform"/>
            <consortium name="The Broad Institute Genome Sequencing Center for Infectious Disease"/>
            <person name="Wu L."/>
            <person name="Ma J."/>
        </authorList>
    </citation>
    <scope>NUCLEOTIDE SEQUENCE [LARGE SCALE GENOMIC DNA]</scope>
    <source>
        <strain evidence="2">XZYJ18</strain>
    </source>
</reference>
<organism evidence="1 2">
    <name type="scientific">Actinomycetospora rhizophila</name>
    <dbReference type="NCBI Taxonomy" id="1416876"/>
    <lineage>
        <taxon>Bacteria</taxon>
        <taxon>Bacillati</taxon>
        <taxon>Actinomycetota</taxon>
        <taxon>Actinomycetes</taxon>
        <taxon>Pseudonocardiales</taxon>
        <taxon>Pseudonocardiaceae</taxon>
        <taxon>Actinomycetospora</taxon>
    </lineage>
</organism>
<gene>
    <name evidence="1" type="ORF">ACFPK1_26445</name>
</gene>
<accession>A0ABV9ZMU9</accession>